<evidence type="ECO:0000256" key="1">
    <source>
        <dbReference type="SAM" id="Coils"/>
    </source>
</evidence>
<sequence length="152" mass="17122">MPRLADYRKQWAAQNPGPQSEEYQREMAVQRAENQLRSEGTAHIEGERERIFGMADRVSTSSANVQKAAREITKACGSRIVDVDKVADELDELERQCRADRAMISRIEEQHAWNENRAADPIGVGEALYDKYTFLVHPLDVAAPPPFRPAGT</sequence>
<gene>
    <name evidence="3" type="ORF">WCD74_11670</name>
</gene>
<accession>A0ABU8MMA9</accession>
<dbReference type="EMBL" id="JBBEGN010000004">
    <property type="protein sequence ID" value="MEJ2868426.1"/>
    <property type="molecule type" value="Genomic_DNA"/>
</dbReference>
<proteinExistence type="predicted"/>
<reference evidence="3 4" key="1">
    <citation type="submission" date="2024-03" db="EMBL/GenBank/DDBJ databases">
        <title>Actinomycetospora sp. OC33-EN08, a novel actinomycete isolated from wild orchid (Aerides multiflora).</title>
        <authorList>
            <person name="Suriyachadkun C."/>
        </authorList>
    </citation>
    <scope>NUCLEOTIDE SEQUENCE [LARGE SCALE GENOMIC DNA]</scope>
    <source>
        <strain evidence="3 4">OC33-EN08</strain>
    </source>
</reference>
<evidence type="ECO:0000256" key="2">
    <source>
        <dbReference type="SAM" id="MobiDB-lite"/>
    </source>
</evidence>
<evidence type="ECO:0000313" key="3">
    <source>
        <dbReference type="EMBL" id="MEJ2868426.1"/>
    </source>
</evidence>
<feature type="coiled-coil region" evidence="1">
    <location>
        <begin position="83"/>
        <end position="110"/>
    </location>
</feature>
<dbReference type="Proteomes" id="UP001385809">
    <property type="component" value="Unassembled WGS sequence"/>
</dbReference>
<evidence type="ECO:0000313" key="4">
    <source>
        <dbReference type="Proteomes" id="UP001385809"/>
    </source>
</evidence>
<name>A0ABU8MMA9_9PSEU</name>
<feature type="region of interest" description="Disordered" evidence="2">
    <location>
        <begin position="1"/>
        <end position="40"/>
    </location>
</feature>
<organism evidence="3 4">
    <name type="scientific">Actinomycetospora aurantiaca</name>
    <dbReference type="NCBI Taxonomy" id="3129233"/>
    <lineage>
        <taxon>Bacteria</taxon>
        <taxon>Bacillati</taxon>
        <taxon>Actinomycetota</taxon>
        <taxon>Actinomycetes</taxon>
        <taxon>Pseudonocardiales</taxon>
        <taxon>Pseudonocardiaceae</taxon>
        <taxon>Actinomycetospora</taxon>
    </lineage>
</organism>
<comment type="caution">
    <text evidence="3">The sequence shown here is derived from an EMBL/GenBank/DDBJ whole genome shotgun (WGS) entry which is preliminary data.</text>
</comment>
<dbReference type="RefSeq" id="WP_337695010.1">
    <property type="nucleotide sequence ID" value="NZ_JBBEGN010000004.1"/>
</dbReference>
<protein>
    <submittedName>
        <fullName evidence="3">Uncharacterized protein</fullName>
    </submittedName>
</protein>
<keyword evidence="1" id="KW-0175">Coiled coil</keyword>
<keyword evidence="4" id="KW-1185">Reference proteome</keyword>